<dbReference type="Gene3D" id="1.25.40.20">
    <property type="entry name" value="Ankyrin repeat-containing domain"/>
    <property type="match status" value="2"/>
</dbReference>
<organism evidence="2 3">
    <name type="scientific">Heterostelium pallidum (strain ATCC 26659 / Pp 5 / PN500)</name>
    <name type="common">Cellular slime mold</name>
    <name type="synonym">Polysphondylium pallidum</name>
    <dbReference type="NCBI Taxonomy" id="670386"/>
    <lineage>
        <taxon>Eukaryota</taxon>
        <taxon>Amoebozoa</taxon>
        <taxon>Evosea</taxon>
        <taxon>Eumycetozoa</taxon>
        <taxon>Dictyostelia</taxon>
        <taxon>Acytosteliales</taxon>
        <taxon>Acytosteliaceae</taxon>
        <taxon>Heterostelium</taxon>
    </lineage>
</organism>
<dbReference type="Proteomes" id="UP000001396">
    <property type="component" value="Unassembled WGS sequence"/>
</dbReference>
<dbReference type="Pfam" id="PF12796">
    <property type="entry name" value="Ank_2"/>
    <property type="match status" value="1"/>
</dbReference>
<keyword evidence="3" id="KW-1185">Reference proteome</keyword>
<dbReference type="EMBL" id="ADBJ01000031">
    <property type="protein sequence ID" value="EFA79826.1"/>
    <property type="molecule type" value="Genomic_DNA"/>
</dbReference>
<dbReference type="SUPFAM" id="SSF48403">
    <property type="entry name" value="Ankyrin repeat"/>
    <property type="match status" value="1"/>
</dbReference>
<evidence type="ECO:0000256" key="1">
    <source>
        <dbReference type="SAM" id="MobiDB-lite"/>
    </source>
</evidence>
<dbReference type="PANTHER" id="PTHR46586">
    <property type="entry name" value="ANKYRIN REPEAT-CONTAINING PROTEIN"/>
    <property type="match status" value="1"/>
</dbReference>
<dbReference type="GeneID" id="31362127"/>
<dbReference type="RefSeq" id="XP_020431947.1">
    <property type="nucleotide sequence ID" value="XM_020577499.1"/>
</dbReference>
<comment type="caution">
    <text evidence="2">The sequence shown here is derived from an EMBL/GenBank/DDBJ whole genome shotgun (WGS) entry which is preliminary data.</text>
</comment>
<dbReference type="InterPro" id="IPR002110">
    <property type="entry name" value="Ankyrin_rpt"/>
</dbReference>
<sequence length="693" mass="81037">MMQSSKNNNDKRSKLFKRLLDSQFLRYHIFSFVTVIHLQERDHYEELERVNNVGILIYTRKFLFDYYDLGYFPDQLIRYGYYERYKEIFNTMVRDQRPTSSLENNKEKKEQVEQIELKDGVSCSSDWPTERSNPPPRDSNERNLQTADDESHSSGWGTDSDWRSSHWDTERGNRRPRDSTERNEDGGSLESSPYDLFKHLFLRSIKTAVRMGALDLVELVYNTFPEELHLRPILQQAVQYGHLSIVEFFHNNVKDGSAFEKEVEKYGSRYPDHPYLMEIAAKYGQLEILKFLHFNRTEGCSTTAFDVAASNGHLGCVEFLHNNRTEGPTGSKAIDDAVCNGHLDVVVFLLNNRTETISKISLAYKLGDKHIQVIKFVLSNRTMRPRIDSIVCAGTNGHLELLKLALKERPEVELHTMIDDVALHGQLHILRYLHENTTAQSTDFAMTNSIRKGHLEVIKFLHFNRSETFPPESMATAVSRKYLQVVKFLVEVIKIDIESHLLYSPYQSSFQIFKYLFEKISEKTKIEPRDIEIKRLFGGKENDSPDYNWLKEHEFQYSESLYFDTIYHNNKDGFKWLHENTTHPLTTEHTKQAIATGRLSIVEYLNEIGAPFPQYPMDIAYDLPMLTYLHRNRTETCTIQSMSNAINRGDIQMIKYLIKNNLEIQQNNQLQPYRHLIQKKRVGLSKMYSHLNY</sequence>
<feature type="compositionally biased region" description="Polar residues" evidence="1">
    <location>
        <begin position="122"/>
        <end position="132"/>
    </location>
</feature>
<feature type="compositionally biased region" description="Basic and acidic residues" evidence="1">
    <location>
        <begin position="160"/>
        <end position="185"/>
    </location>
</feature>
<dbReference type="InterPro" id="IPR052050">
    <property type="entry name" value="SecEffector_AnkRepeat"/>
</dbReference>
<dbReference type="AlphaFoldDB" id="D3BFB2"/>
<gene>
    <name evidence="2" type="ORF">PPL_06645</name>
</gene>
<protein>
    <recommendedName>
        <fullName evidence="4">Ankyrin repeat-containing protein</fullName>
    </recommendedName>
</protein>
<reference evidence="2 3" key="1">
    <citation type="journal article" date="2011" name="Genome Res.">
        <title>Phylogeny-wide analysis of social amoeba genomes highlights ancient origins for complex intercellular communication.</title>
        <authorList>
            <person name="Heidel A.J."/>
            <person name="Lawal H.M."/>
            <person name="Felder M."/>
            <person name="Schilde C."/>
            <person name="Helps N.R."/>
            <person name="Tunggal B."/>
            <person name="Rivero F."/>
            <person name="John U."/>
            <person name="Schleicher M."/>
            <person name="Eichinger L."/>
            <person name="Platzer M."/>
            <person name="Noegel A.A."/>
            <person name="Schaap P."/>
            <person name="Gloeckner G."/>
        </authorList>
    </citation>
    <scope>NUCLEOTIDE SEQUENCE [LARGE SCALE GENOMIC DNA]</scope>
    <source>
        <strain evidence="3">ATCC 26659 / Pp 5 / PN500</strain>
    </source>
</reference>
<feature type="region of interest" description="Disordered" evidence="1">
    <location>
        <begin position="122"/>
        <end position="189"/>
    </location>
</feature>
<dbReference type="PANTHER" id="PTHR46586:SF3">
    <property type="entry name" value="ANKYRIN REPEAT-CONTAINING PROTEIN"/>
    <property type="match status" value="1"/>
</dbReference>
<accession>D3BFB2</accession>
<evidence type="ECO:0000313" key="2">
    <source>
        <dbReference type="EMBL" id="EFA79826.1"/>
    </source>
</evidence>
<evidence type="ECO:0000313" key="3">
    <source>
        <dbReference type="Proteomes" id="UP000001396"/>
    </source>
</evidence>
<name>D3BFB2_HETP5</name>
<dbReference type="InterPro" id="IPR036770">
    <property type="entry name" value="Ankyrin_rpt-contain_sf"/>
</dbReference>
<evidence type="ECO:0008006" key="4">
    <source>
        <dbReference type="Google" id="ProtNLM"/>
    </source>
</evidence>
<dbReference type="InParanoid" id="D3BFB2"/>
<proteinExistence type="predicted"/>